<reference evidence="5 6" key="1">
    <citation type="submission" date="2019-04" db="EMBL/GenBank/DDBJ databases">
        <title>Complete genome sequence of Agrobacterium larrymoorei CFBP5473.</title>
        <authorList>
            <person name="Haryono M."/>
            <person name="Chou L."/>
            <person name="Lin Y.-C."/>
            <person name="Lai E.-M."/>
            <person name="Kuo C.-H."/>
        </authorList>
    </citation>
    <scope>NUCLEOTIDE SEQUENCE [LARGE SCALE GENOMIC DNA]</scope>
    <source>
        <strain evidence="5 6">CFBP5473</strain>
    </source>
</reference>
<dbReference type="KEGG" id="alf:CFBP5473_16275"/>
<keyword evidence="2 5" id="KW-0238">DNA-binding</keyword>
<proteinExistence type="predicted"/>
<evidence type="ECO:0000256" key="1">
    <source>
        <dbReference type="ARBA" id="ARBA00023015"/>
    </source>
</evidence>
<dbReference type="InterPro" id="IPR010982">
    <property type="entry name" value="Lambda_DNA-bd_dom_sf"/>
</dbReference>
<dbReference type="OrthoDB" id="7325754at2"/>
<sequence>MRHRKLRPTLRMLADKAGVSVGAASRALRGDVRISDATRARVNALASELGYTPNRAGLGLRTGRTHVIAALVYRHDEILGFGPSWISGISKATKDTPYQINVLPMYGDEDNLAPFQQIIHSGAADGLLFTRTRPDDKRVKLLMEAGYPFVCHGRTEIPGHAWFDFDNEEFARHAIRAMARAGRRKVAVIMPPQQFMFQRFILAGIEDEAQKLEIELDLCDGVSLDTPADELEAYLRNRFASSGKWCDGIVCPGETSAIVAAAVVSDHGMTPQSDILIIAKQTTSLFEKLRPRFPAVCEDVTAAGEIMTRMLMRLIDGASPSVQNHLQEAVWNGAES</sequence>
<organism evidence="5 6">
    <name type="scientific">Agrobacterium larrymoorei</name>
    <dbReference type="NCBI Taxonomy" id="160699"/>
    <lineage>
        <taxon>Bacteria</taxon>
        <taxon>Pseudomonadati</taxon>
        <taxon>Pseudomonadota</taxon>
        <taxon>Alphaproteobacteria</taxon>
        <taxon>Hyphomicrobiales</taxon>
        <taxon>Rhizobiaceae</taxon>
        <taxon>Rhizobium/Agrobacterium group</taxon>
        <taxon>Agrobacterium</taxon>
    </lineage>
</organism>
<dbReference type="GO" id="GO:0003700">
    <property type="term" value="F:DNA-binding transcription factor activity"/>
    <property type="evidence" value="ECO:0007669"/>
    <property type="project" value="TreeGrafter"/>
</dbReference>
<evidence type="ECO:0000256" key="3">
    <source>
        <dbReference type="ARBA" id="ARBA00023163"/>
    </source>
</evidence>
<evidence type="ECO:0000313" key="6">
    <source>
        <dbReference type="Proteomes" id="UP000298545"/>
    </source>
</evidence>
<gene>
    <name evidence="5" type="ORF">CFBP5473_16275</name>
</gene>
<dbReference type="EMBL" id="CP039692">
    <property type="protein sequence ID" value="QCI99553.1"/>
    <property type="molecule type" value="Genomic_DNA"/>
</dbReference>
<protein>
    <submittedName>
        <fullName evidence="5">LacI family DNA-binding transcriptional regulator</fullName>
    </submittedName>
</protein>
<accession>A0A4D7DQ95</accession>
<dbReference type="SUPFAM" id="SSF47413">
    <property type="entry name" value="lambda repressor-like DNA-binding domains"/>
    <property type="match status" value="1"/>
</dbReference>
<evidence type="ECO:0000259" key="4">
    <source>
        <dbReference type="PROSITE" id="PS50932"/>
    </source>
</evidence>
<feature type="domain" description="HTH lacI-type" evidence="4">
    <location>
        <begin position="8"/>
        <end position="62"/>
    </location>
</feature>
<dbReference type="PROSITE" id="PS50932">
    <property type="entry name" value="HTH_LACI_2"/>
    <property type="match status" value="1"/>
</dbReference>
<keyword evidence="3" id="KW-0804">Transcription</keyword>
<dbReference type="GO" id="GO:0000976">
    <property type="term" value="F:transcription cis-regulatory region binding"/>
    <property type="evidence" value="ECO:0007669"/>
    <property type="project" value="TreeGrafter"/>
</dbReference>
<dbReference type="InterPro" id="IPR028082">
    <property type="entry name" value="Peripla_BP_I"/>
</dbReference>
<name>A0A4D7DQ95_9HYPH</name>
<dbReference type="SUPFAM" id="SSF53822">
    <property type="entry name" value="Periplasmic binding protein-like I"/>
    <property type="match status" value="1"/>
</dbReference>
<dbReference type="Proteomes" id="UP000298545">
    <property type="component" value="Chromosome linear"/>
</dbReference>
<keyword evidence="1" id="KW-0805">Transcription regulation</keyword>
<dbReference type="Gene3D" id="1.10.260.40">
    <property type="entry name" value="lambda repressor-like DNA-binding domains"/>
    <property type="match status" value="1"/>
</dbReference>
<dbReference type="Gene3D" id="3.40.50.2300">
    <property type="match status" value="2"/>
</dbReference>
<dbReference type="SMART" id="SM00354">
    <property type="entry name" value="HTH_LACI"/>
    <property type="match status" value="1"/>
</dbReference>
<dbReference type="STRING" id="1367849.GCA_000518585_03699"/>
<dbReference type="Pfam" id="PF00356">
    <property type="entry name" value="LacI"/>
    <property type="match status" value="1"/>
</dbReference>
<evidence type="ECO:0000313" key="5">
    <source>
        <dbReference type="EMBL" id="QCI99553.1"/>
    </source>
</evidence>
<dbReference type="PANTHER" id="PTHR30146:SF109">
    <property type="entry name" value="HTH-TYPE TRANSCRIPTIONAL REGULATOR GALS"/>
    <property type="match status" value="1"/>
</dbReference>
<dbReference type="PANTHER" id="PTHR30146">
    <property type="entry name" value="LACI-RELATED TRANSCRIPTIONAL REPRESSOR"/>
    <property type="match status" value="1"/>
</dbReference>
<evidence type="ECO:0000256" key="2">
    <source>
        <dbReference type="ARBA" id="ARBA00023125"/>
    </source>
</evidence>
<dbReference type="InterPro" id="IPR000843">
    <property type="entry name" value="HTH_LacI"/>
</dbReference>
<dbReference type="AlphaFoldDB" id="A0A4D7DQ95"/>
<dbReference type="CDD" id="cd01392">
    <property type="entry name" value="HTH_LacI"/>
    <property type="match status" value="1"/>
</dbReference>